<dbReference type="STRING" id="1227490.C479_03927"/>
<protein>
    <submittedName>
        <fullName evidence="1">Uncharacterized protein</fullName>
    </submittedName>
</protein>
<name>M0BQZ5_9EURY</name>
<evidence type="ECO:0000313" key="2">
    <source>
        <dbReference type="Proteomes" id="UP000011560"/>
    </source>
</evidence>
<reference evidence="1 2" key="1">
    <citation type="journal article" date="2014" name="PLoS Genet.">
        <title>Phylogenetically driven sequencing of extremely halophilic archaea reveals strategies for static and dynamic osmo-response.</title>
        <authorList>
            <person name="Becker E.A."/>
            <person name="Seitzer P.M."/>
            <person name="Tritt A."/>
            <person name="Larsen D."/>
            <person name="Krusor M."/>
            <person name="Yao A.I."/>
            <person name="Wu D."/>
            <person name="Madern D."/>
            <person name="Eisen J.A."/>
            <person name="Darling A.E."/>
            <person name="Facciotti M.T."/>
        </authorList>
    </citation>
    <scope>NUCLEOTIDE SEQUENCE [LARGE SCALE GENOMIC DNA]</scope>
    <source>
        <strain evidence="1 2">JCM 14624</strain>
    </source>
</reference>
<keyword evidence="2" id="KW-1185">Reference proteome</keyword>
<evidence type="ECO:0000313" key="1">
    <source>
        <dbReference type="EMBL" id="ELZ12512.1"/>
    </source>
</evidence>
<dbReference type="EMBL" id="AOIQ01000008">
    <property type="protein sequence ID" value="ELZ12512.1"/>
    <property type="molecule type" value="Genomic_DNA"/>
</dbReference>
<gene>
    <name evidence="1" type="ORF">C479_03927</name>
</gene>
<dbReference type="AlphaFoldDB" id="M0BQZ5"/>
<sequence length="751" mass="85157">MDMDGFEWLWSVAKSPKAEELGEDRVKHGRKQIGKFGVGKLAAFALGRKLTHIAAKDNVVRIISVSEEEIKERGAGNPPRFNVYKLGFDEAEDVVGEYLEGKDLPNPWEEGWNSWTLAIVDHIEEQYTGSALKPQYLHHMIRTSIPLSSQFKVSLDNSKISRREPDTDERFNVDLIEEDVRDDIENRLQSFWREEEDYGDLEDVPKEKYECSVDKTADYQNIDEEVRCLKVPELGPVTGNATYYENLLTKGKRKERGLKDHGFRITVKGKLVNREDPLFGLDNPPHGHFGRFLAEVEVPDLDDAILVQRNQVSEEHIETQLTREVIQGLFNYCRRKANRLDQQKLEEIEEESEAGEAVRSFGTRLNTLAPFDATQGLRGLSKGQFPDGGLGSVDVQFSSYDEADEITHYSSEDQTIFINEEHPLFKSLEESNKMSDELKQVFGEAVAGNLLASGYLGHHGVEDNLLDISKSITDDSLRSAAGYIRDEIEYFISEIHDASLEGGTRYEKVVVGVFRHISVAIQHEGASDKPDAILTIPQAGEENMSFSIEAKGSKGIVDHEDAKEATVSRHKEEAGCDHAVVIAREFQLEGKGNKDSAFLREMDENVSLMTNEAMEKLLRRHKRRRFTHQQIIDILTNNEHPNDLVEYVEEKWEETPEPGIMGEILQIGWEAQKKNRVNKPSIGMVLADARILEREVPKNKVANVIEAVAVSTGMIDYDRQSQEFELFQQPSVILEQMALEPQDRENTNLSD</sequence>
<accession>M0BQZ5</accession>
<proteinExistence type="predicted"/>
<dbReference type="Proteomes" id="UP000011560">
    <property type="component" value="Unassembled WGS sequence"/>
</dbReference>
<organism evidence="1 2">
    <name type="scientific">Halovivax asiaticus JCM 14624</name>
    <dbReference type="NCBI Taxonomy" id="1227490"/>
    <lineage>
        <taxon>Archaea</taxon>
        <taxon>Methanobacteriati</taxon>
        <taxon>Methanobacteriota</taxon>
        <taxon>Stenosarchaea group</taxon>
        <taxon>Halobacteria</taxon>
        <taxon>Halobacteriales</taxon>
        <taxon>Natrialbaceae</taxon>
        <taxon>Halovivax</taxon>
    </lineage>
</organism>
<comment type="caution">
    <text evidence="1">The sequence shown here is derived from an EMBL/GenBank/DDBJ whole genome shotgun (WGS) entry which is preliminary data.</text>
</comment>